<reference evidence="1 2" key="1">
    <citation type="submission" date="2021-05" db="EMBL/GenBank/DDBJ databases">
        <title>Mycobacterium acidophilum sp. nov., an extremely acid-tolerant member of the genus Mycobacterium.</title>
        <authorList>
            <person name="Xia J."/>
        </authorList>
    </citation>
    <scope>NUCLEOTIDE SEQUENCE [LARGE SCALE GENOMIC DNA]</scope>
    <source>
        <strain evidence="1 2">M1</strain>
    </source>
</reference>
<proteinExistence type="predicted"/>
<evidence type="ECO:0000313" key="1">
    <source>
        <dbReference type="EMBL" id="MBS9532377.1"/>
    </source>
</evidence>
<name>A0ABS5REI5_9MYCO</name>
<accession>A0ABS5REI5</accession>
<keyword evidence="2" id="KW-1185">Reference proteome</keyword>
<dbReference type="RefSeq" id="WP_214091265.1">
    <property type="nucleotide sequence ID" value="NZ_JAHCLR010000003.1"/>
</dbReference>
<organism evidence="1 2">
    <name type="scientific">Mycolicibacter acidiphilus</name>
    <dbReference type="NCBI Taxonomy" id="2835306"/>
    <lineage>
        <taxon>Bacteria</taxon>
        <taxon>Bacillati</taxon>
        <taxon>Actinomycetota</taxon>
        <taxon>Actinomycetes</taxon>
        <taxon>Mycobacteriales</taxon>
        <taxon>Mycobacteriaceae</taxon>
        <taxon>Mycolicibacter</taxon>
    </lineage>
</organism>
<sequence>MTAIRTPSKWAFPKGIDLHDSDIRPEVIEAVRANWPVLKAQFGMQVREVEVPRVSHDLRVAGTPDRIVVGTHPLIRKPTILDFKFSGNWHRPETQRSWAAQMAVYQRCLRYSVELEKTIADATPLQMTHAIIVLGDPESGDLRPYILDTTTAGVAIDALILRRQWTRTKGLLTPLEIDSEMTVEEALYDELLEAGYTHVIDVLSRAQHLDVASDRLIELATKITRYGPVQPGIVVSAARAGSMSELISVWERLIAYTPDPPAEHRIIFRQRKAALIAARGAA</sequence>
<dbReference type="Proteomes" id="UP001519535">
    <property type="component" value="Unassembled WGS sequence"/>
</dbReference>
<dbReference type="EMBL" id="JAHCLR010000003">
    <property type="protein sequence ID" value="MBS9532377.1"/>
    <property type="molecule type" value="Genomic_DNA"/>
</dbReference>
<comment type="caution">
    <text evidence="1">The sequence shown here is derived from an EMBL/GenBank/DDBJ whole genome shotgun (WGS) entry which is preliminary data.</text>
</comment>
<protein>
    <submittedName>
        <fullName evidence="1">Uncharacterized protein</fullName>
    </submittedName>
</protein>
<gene>
    <name evidence="1" type="ORF">KIH27_02100</name>
</gene>
<evidence type="ECO:0000313" key="2">
    <source>
        <dbReference type="Proteomes" id="UP001519535"/>
    </source>
</evidence>